<evidence type="ECO:0000313" key="2">
    <source>
        <dbReference type="Proteomes" id="UP000019184"/>
    </source>
</evidence>
<accession>A0A7U7J4V3</accession>
<sequence length="430" mass="46872">MTTTDTAAPELRHYAGLLAIELDPQRSDPTGVPPAPLSIAAATALAGHLAKDLDRILDGIAHLGLILPGALYDQTEILRPGLPLIEALAALYNGSSRARGTAFTPQLIALGTDRGFFPLAAINPLRRPDSGPLLLLPFCFIGPSDDITQLARVMEDTLLQNGAVSPATDEAVRQAFGLTALNLSFATVGDLCALLRVQLESNQFLPLWELLEYAWFERPGTRFVALAAGNRFLAAEDHVHTPFYTFNDWAQFGPGRALPAAELGEGYLGWARMQRQYALALEAYGLHVRRVLANPRLEATLATMDDATVLAGFRDIPCLSGDYLVERIFHNDSEQPEQQMQITHQADPELGTLAYTVTTLDASGQLLRLEHHYPLRPQGLPVIADQLVQRCTEQGTERQVLHPGQLLYSESGRSLRAVAVADVPAAERMH</sequence>
<dbReference type="OrthoDB" id="7055931at2"/>
<name>A0A7U7J4V3_9GAMM</name>
<organism evidence="1 2">
    <name type="scientific">Candidatus Contendobacter odensis Run_B_J11</name>
    <dbReference type="NCBI Taxonomy" id="1400861"/>
    <lineage>
        <taxon>Bacteria</taxon>
        <taxon>Pseudomonadati</taxon>
        <taxon>Pseudomonadota</taxon>
        <taxon>Gammaproteobacteria</taxon>
        <taxon>Candidatus Competibacteraceae</taxon>
        <taxon>Candidatus Contendibacter</taxon>
    </lineage>
</organism>
<evidence type="ECO:0000313" key="1">
    <source>
        <dbReference type="EMBL" id="CDH45705.1"/>
    </source>
</evidence>
<reference evidence="1 2" key="1">
    <citation type="journal article" date="2014" name="ISME J.">
        <title>Candidatus Competibacter-lineage genomes retrieved from metagenomes reveal functional metabolic diversity.</title>
        <authorList>
            <person name="McIlroy S.J."/>
            <person name="Albertsen M."/>
            <person name="Andresen E.K."/>
            <person name="Saunders A.M."/>
            <person name="Kristiansen R."/>
            <person name="Stokholm-Bjerregaard M."/>
            <person name="Nielsen K.L."/>
            <person name="Nielsen P.H."/>
        </authorList>
    </citation>
    <scope>NUCLEOTIDE SEQUENCE [LARGE SCALE GENOMIC DNA]</scope>
    <source>
        <strain evidence="1 2">Run_B_J11</strain>
    </source>
</reference>
<dbReference type="AlphaFoldDB" id="A0A7U7J4V3"/>
<gene>
    <name evidence="1" type="ORF">BN874_280010</name>
</gene>
<protein>
    <submittedName>
        <fullName evidence="1">Uncharacterized protein</fullName>
    </submittedName>
</protein>
<dbReference type="EMBL" id="CBTK010000201">
    <property type="protein sequence ID" value="CDH45705.1"/>
    <property type="molecule type" value="Genomic_DNA"/>
</dbReference>
<keyword evidence="2" id="KW-1185">Reference proteome</keyword>
<dbReference type="RefSeq" id="WP_051497777.1">
    <property type="nucleotide sequence ID" value="NZ_CBTK010000201.1"/>
</dbReference>
<comment type="caution">
    <text evidence="1">The sequence shown here is derived from an EMBL/GenBank/DDBJ whole genome shotgun (WGS) entry which is preliminary data.</text>
</comment>
<proteinExistence type="predicted"/>
<dbReference type="Proteomes" id="UP000019184">
    <property type="component" value="Unassembled WGS sequence"/>
</dbReference>